<name>A0A7J6KUD9_PERCH</name>
<reference evidence="2 3" key="1">
    <citation type="submission" date="2020-04" db="EMBL/GenBank/DDBJ databases">
        <title>Perkinsus chesapeaki whole genome sequence.</title>
        <authorList>
            <person name="Bogema D.R."/>
        </authorList>
    </citation>
    <scope>NUCLEOTIDE SEQUENCE [LARGE SCALE GENOMIC DNA]</scope>
    <source>
        <strain evidence="2">ATCC PRA-425</strain>
    </source>
</reference>
<keyword evidence="1" id="KW-1133">Transmembrane helix</keyword>
<keyword evidence="3" id="KW-1185">Reference proteome</keyword>
<feature type="non-terminal residue" evidence="2">
    <location>
        <position position="191"/>
    </location>
</feature>
<protein>
    <submittedName>
        <fullName evidence="2">Uncharacterized protein</fullName>
    </submittedName>
</protein>
<evidence type="ECO:0000256" key="1">
    <source>
        <dbReference type="SAM" id="Phobius"/>
    </source>
</evidence>
<dbReference type="OrthoDB" id="438095at2759"/>
<dbReference type="AlphaFoldDB" id="A0A7J6KUD9"/>
<keyword evidence="1" id="KW-0812">Transmembrane</keyword>
<gene>
    <name evidence="2" type="ORF">FOL47_001369</name>
</gene>
<organism evidence="2 3">
    <name type="scientific">Perkinsus chesapeaki</name>
    <name type="common">Clam parasite</name>
    <name type="synonym">Perkinsus andrewsi</name>
    <dbReference type="NCBI Taxonomy" id="330153"/>
    <lineage>
        <taxon>Eukaryota</taxon>
        <taxon>Sar</taxon>
        <taxon>Alveolata</taxon>
        <taxon>Perkinsozoa</taxon>
        <taxon>Perkinsea</taxon>
        <taxon>Perkinsida</taxon>
        <taxon>Perkinsidae</taxon>
        <taxon>Perkinsus</taxon>
    </lineage>
</organism>
<dbReference type="Proteomes" id="UP000591131">
    <property type="component" value="Unassembled WGS sequence"/>
</dbReference>
<dbReference type="EMBL" id="JAAPAO010001315">
    <property type="protein sequence ID" value="KAF4650209.1"/>
    <property type="molecule type" value="Genomic_DNA"/>
</dbReference>
<accession>A0A7J6KUD9</accession>
<evidence type="ECO:0000313" key="3">
    <source>
        <dbReference type="Proteomes" id="UP000591131"/>
    </source>
</evidence>
<sequence>PMGPLRRKSDGKVLVEDLLEDWENRALQGGTCNNPPFRSNLDIQYDEILQAWISALGELQDGMNEKDTTEIDVSTRLSRFLVPDVLDELKSMEGDLPPIQEGASKAAIAKLTQLMFDFLPSSVADFAIFEELEKAVSTVFLVIVIALFALMIRFRGNSFKRAEEFFGIEREISDCSTYADSTAESVCDLDF</sequence>
<comment type="caution">
    <text evidence="2">The sequence shown here is derived from an EMBL/GenBank/DDBJ whole genome shotgun (WGS) entry which is preliminary data.</text>
</comment>
<evidence type="ECO:0000313" key="2">
    <source>
        <dbReference type="EMBL" id="KAF4650209.1"/>
    </source>
</evidence>
<feature type="transmembrane region" description="Helical" evidence="1">
    <location>
        <begin position="135"/>
        <end position="152"/>
    </location>
</feature>
<keyword evidence="1" id="KW-0472">Membrane</keyword>
<proteinExistence type="predicted"/>